<sequence>MFSADRILLLVSSTLLIAYISNLFYTKTKIPDIVWVLAFGIILGPVLGYFDKALFLELAPLMSTLGP</sequence>
<name>X1RBQ1_9ZZZZ</name>
<feature type="non-terminal residue" evidence="2">
    <location>
        <position position="67"/>
    </location>
</feature>
<accession>X1RBQ1</accession>
<reference evidence="2" key="1">
    <citation type="journal article" date="2014" name="Front. Microbiol.">
        <title>High frequency of phylogenetically diverse reductive dehalogenase-homologous genes in deep subseafloor sedimentary metagenomes.</title>
        <authorList>
            <person name="Kawai M."/>
            <person name="Futagami T."/>
            <person name="Toyoda A."/>
            <person name="Takaki Y."/>
            <person name="Nishi S."/>
            <person name="Hori S."/>
            <person name="Arai W."/>
            <person name="Tsubouchi T."/>
            <person name="Morono Y."/>
            <person name="Uchiyama I."/>
            <person name="Ito T."/>
            <person name="Fujiyama A."/>
            <person name="Inagaki F."/>
            <person name="Takami H."/>
        </authorList>
    </citation>
    <scope>NUCLEOTIDE SEQUENCE</scope>
    <source>
        <strain evidence="2">Expedition CK06-06</strain>
    </source>
</reference>
<feature type="transmembrane region" description="Helical" evidence="1">
    <location>
        <begin position="6"/>
        <end position="25"/>
    </location>
</feature>
<keyword evidence="1" id="KW-0472">Membrane</keyword>
<evidence type="ECO:0000313" key="2">
    <source>
        <dbReference type="EMBL" id="GAI77963.1"/>
    </source>
</evidence>
<evidence type="ECO:0000256" key="1">
    <source>
        <dbReference type="SAM" id="Phobius"/>
    </source>
</evidence>
<evidence type="ECO:0008006" key="3">
    <source>
        <dbReference type="Google" id="ProtNLM"/>
    </source>
</evidence>
<feature type="transmembrane region" description="Helical" evidence="1">
    <location>
        <begin position="32"/>
        <end position="50"/>
    </location>
</feature>
<organism evidence="2">
    <name type="scientific">marine sediment metagenome</name>
    <dbReference type="NCBI Taxonomy" id="412755"/>
    <lineage>
        <taxon>unclassified sequences</taxon>
        <taxon>metagenomes</taxon>
        <taxon>ecological metagenomes</taxon>
    </lineage>
</organism>
<keyword evidence="1" id="KW-1133">Transmembrane helix</keyword>
<dbReference type="EMBL" id="BARW01006584">
    <property type="protein sequence ID" value="GAI77963.1"/>
    <property type="molecule type" value="Genomic_DNA"/>
</dbReference>
<keyword evidence="1" id="KW-0812">Transmembrane</keyword>
<proteinExistence type="predicted"/>
<dbReference type="AlphaFoldDB" id="X1RBQ1"/>
<comment type="caution">
    <text evidence="2">The sequence shown here is derived from an EMBL/GenBank/DDBJ whole genome shotgun (WGS) entry which is preliminary data.</text>
</comment>
<gene>
    <name evidence="2" type="ORF">S12H4_13835</name>
</gene>
<protein>
    <recommendedName>
        <fullName evidence="3">Cation/H+ exchanger domain-containing protein</fullName>
    </recommendedName>
</protein>